<comment type="caution">
    <text evidence="1">The sequence shown here is derived from an EMBL/GenBank/DDBJ whole genome shotgun (WGS) entry which is preliminary data.</text>
</comment>
<dbReference type="InterPro" id="IPR058532">
    <property type="entry name" value="YjbR/MT2646/Rv2570-like"/>
</dbReference>
<dbReference type="PANTHER" id="PTHR35145">
    <property type="entry name" value="CYTOPLASMIC PROTEIN-RELATED"/>
    <property type="match status" value="1"/>
</dbReference>
<evidence type="ECO:0000313" key="2">
    <source>
        <dbReference type="Proteomes" id="UP000256542"/>
    </source>
</evidence>
<dbReference type="InterPro" id="IPR038056">
    <property type="entry name" value="YjbR-like_sf"/>
</dbReference>
<sequence length="129" mass="14640">MFDEAVKQYLLAKPEAVEEYPFGPDAMVVKVQQKMFALCMVRNGQQAVNLKCDPDEAQQLRDIFSAVSAGYHMNKRHWNTVLLDGSLPPSEIERMIDNSYSLVVKGLKKADREGLEARHGRQRIYAPSN</sequence>
<gene>
    <name evidence="1" type="ORF">DFP81_11077</name>
</gene>
<evidence type="ECO:0000313" key="1">
    <source>
        <dbReference type="EMBL" id="REG82189.1"/>
    </source>
</evidence>
<dbReference type="OrthoDB" id="3194910at2"/>
<proteinExistence type="predicted"/>
<dbReference type="PANTHER" id="PTHR35145:SF1">
    <property type="entry name" value="CYTOPLASMIC PROTEIN"/>
    <property type="match status" value="1"/>
</dbReference>
<organism evidence="1 2">
    <name type="scientific">Marinomonas pollencensis</name>
    <dbReference type="NCBI Taxonomy" id="491954"/>
    <lineage>
        <taxon>Bacteria</taxon>
        <taxon>Pseudomonadati</taxon>
        <taxon>Pseudomonadota</taxon>
        <taxon>Gammaproteobacteria</taxon>
        <taxon>Oceanospirillales</taxon>
        <taxon>Oceanospirillaceae</taxon>
        <taxon>Marinomonas</taxon>
    </lineage>
</organism>
<dbReference type="EMBL" id="QUNG01000010">
    <property type="protein sequence ID" value="REG82189.1"/>
    <property type="molecule type" value="Genomic_DNA"/>
</dbReference>
<dbReference type="RefSeq" id="WP_115898469.1">
    <property type="nucleotide sequence ID" value="NZ_QUNG01000010.1"/>
</dbReference>
<accession>A0A3E0DK75</accession>
<name>A0A3E0DK75_9GAMM</name>
<dbReference type="Proteomes" id="UP000256542">
    <property type="component" value="Unassembled WGS sequence"/>
</dbReference>
<dbReference type="Gene3D" id="3.90.1150.30">
    <property type="match status" value="1"/>
</dbReference>
<dbReference type="SUPFAM" id="SSF142906">
    <property type="entry name" value="YjbR-like"/>
    <property type="match status" value="1"/>
</dbReference>
<keyword evidence="1" id="KW-0238">DNA-binding</keyword>
<dbReference type="GO" id="GO:0003677">
    <property type="term" value="F:DNA binding"/>
    <property type="evidence" value="ECO:0007669"/>
    <property type="project" value="UniProtKB-KW"/>
</dbReference>
<dbReference type="AlphaFoldDB" id="A0A3E0DK75"/>
<reference evidence="1 2" key="1">
    <citation type="submission" date="2018-08" db="EMBL/GenBank/DDBJ databases">
        <title>Genomic Encyclopedia of Type Strains, Phase III (KMG-III): the genomes of soil and plant-associated and newly described type strains.</title>
        <authorList>
            <person name="Whitman W."/>
        </authorList>
    </citation>
    <scope>NUCLEOTIDE SEQUENCE [LARGE SCALE GENOMIC DNA]</scope>
    <source>
        <strain evidence="1 2">CECT 7375</strain>
    </source>
</reference>
<dbReference type="Pfam" id="PF04237">
    <property type="entry name" value="YjbR"/>
    <property type="match status" value="1"/>
</dbReference>
<protein>
    <submittedName>
        <fullName evidence="1">Putative DNA-binding protein (MmcQ/YjbR family)</fullName>
    </submittedName>
</protein>
<keyword evidence="2" id="KW-1185">Reference proteome</keyword>
<dbReference type="InterPro" id="IPR007351">
    <property type="entry name" value="YjbR"/>
</dbReference>